<organism evidence="1">
    <name type="scientific">Oikopleura dioica</name>
    <name type="common">Tunicate</name>
    <dbReference type="NCBI Taxonomy" id="34765"/>
    <lineage>
        <taxon>Eukaryota</taxon>
        <taxon>Metazoa</taxon>
        <taxon>Chordata</taxon>
        <taxon>Tunicata</taxon>
        <taxon>Appendicularia</taxon>
        <taxon>Copelata</taxon>
        <taxon>Oikopleuridae</taxon>
        <taxon>Oikopleura</taxon>
    </lineage>
</organism>
<protein>
    <submittedName>
        <fullName evidence="1">Uncharacterized protein</fullName>
    </submittedName>
</protein>
<keyword evidence="2" id="KW-1185">Reference proteome</keyword>
<name>E4XU96_OIKDI</name>
<dbReference type="InParanoid" id="E4XU96"/>
<dbReference type="EMBL" id="FN653174">
    <property type="protein sequence ID" value="CBY13293.1"/>
    <property type="molecule type" value="Genomic_DNA"/>
</dbReference>
<dbReference type="OrthoDB" id="823504at2759"/>
<sequence>MASVSCSTFEARDGAAMLETDLMAVNPFLVSSATENVAPCSSFAKLDTDLWRKTDDPETDPVLAACAYNNKAKALDCSGLNWDDDDIRRYLTSVSKSKKWPFQGKKDIIEFKAIKLVQRITLANNKITDLALIERLCQFAKTKLLEIDISGNPNLQLEAQAITKFTNYPLLGHINFGDNGFDCVPVYVLSNLSDKLSKKNRQIFFSSKTSLPLRVMKK</sequence>
<evidence type="ECO:0000313" key="2">
    <source>
        <dbReference type="Proteomes" id="UP000001307"/>
    </source>
</evidence>
<accession>E4XU96</accession>
<evidence type="ECO:0000313" key="1">
    <source>
        <dbReference type="EMBL" id="CBY13293.1"/>
    </source>
</evidence>
<gene>
    <name evidence="1" type="ORF">GSOID_T00004076001</name>
</gene>
<dbReference type="SUPFAM" id="SSF52058">
    <property type="entry name" value="L domain-like"/>
    <property type="match status" value="1"/>
</dbReference>
<dbReference type="InterPro" id="IPR032675">
    <property type="entry name" value="LRR_dom_sf"/>
</dbReference>
<reference evidence="1" key="1">
    <citation type="journal article" date="2010" name="Science">
        <title>Plasticity of animal genome architecture unmasked by rapid evolution of a pelagic tunicate.</title>
        <authorList>
            <person name="Denoeud F."/>
            <person name="Henriet S."/>
            <person name="Mungpakdee S."/>
            <person name="Aury J.M."/>
            <person name="Da Silva C."/>
            <person name="Brinkmann H."/>
            <person name="Mikhaleva J."/>
            <person name="Olsen L.C."/>
            <person name="Jubin C."/>
            <person name="Canestro C."/>
            <person name="Bouquet J.M."/>
            <person name="Danks G."/>
            <person name="Poulain J."/>
            <person name="Campsteijn C."/>
            <person name="Adamski M."/>
            <person name="Cross I."/>
            <person name="Yadetie F."/>
            <person name="Muffato M."/>
            <person name="Louis A."/>
            <person name="Butcher S."/>
            <person name="Tsagkogeorga G."/>
            <person name="Konrad A."/>
            <person name="Singh S."/>
            <person name="Jensen M.F."/>
            <person name="Cong E.H."/>
            <person name="Eikeseth-Otteraa H."/>
            <person name="Noel B."/>
            <person name="Anthouard V."/>
            <person name="Porcel B.M."/>
            <person name="Kachouri-Lafond R."/>
            <person name="Nishino A."/>
            <person name="Ugolini M."/>
            <person name="Chourrout P."/>
            <person name="Nishida H."/>
            <person name="Aasland R."/>
            <person name="Huzurbazar S."/>
            <person name="Westhof E."/>
            <person name="Delsuc F."/>
            <person name="Lehrach H."/>
            <person name="Reinhardt R."/>
            <person name="Weissenbach J."/>
            <person name="Roy S.W."/>
            <person name="Artiguenave F."/>
            <person name="Postlethwait J.H."/>
            <person name="Manak J.R."/>
            <person name="Thompson E.M."/>
            <person name="Jaillon O."/>
            <person name="Du Pasquier L."/>
            <person name="Boudinot P."/>
            <person name="Liberles D.A."/>
            <person name="Volff J.N."/>
            <person name="Philippe H."/>
            <person name="Lenhard B."/>
            <person name="Roest Crollius H."/>
            <person name="Wincker P."/>
            <person name="Chourrout D."/>
        </authorList>
    </citation>
    <scope>NUCLEOTIDE SEQUENCE [LARGE SCALE GENOMIC DNA]</scope>
</reference>
<proteinExistence type="predicted"/>
<dbReference type="Gene3D" id="3.80.10.10">
    <property type="entry name" value="Ribonuclease Inhibitor"/>
    <property type="match status" value="1"/>
</dbReference>
<dbReference type="Proteomes" id="UP000001307">
    <property type="component" value="Unassembled WGS sequence"/>
</dbReference>
<dbReference type="AlphaFoldDB" id="E4XU96"/>